<dbReference type="GO" id="GO:0003700">
    <property type="term" value="F:DNA-binding transcription factor activity"/>
    <property type="evidence" value="ECO:0007669"/>
    <property type="project" value="InterPro"/>
</dbReference>
<dbReference type="SMART" id="SM00418">
    <property type="entry name" value="HTH_ARSR"/>
    <property type="match status" value="1"/>
</dbReference>
<dbReference type="EMBL" id="CP044232">
    <property type="protein sequence ID" value="QEW03968.1"/>
    <property type="molecule type" value="Genomic_DNA"/>
</dbReference>
<evidence type="ECO:0000259" key="1">
    <source>
        <dbReference type="SMART" id="SM00418"/>
    </source>
</evidence>
<dbReference type="Gene3D" id="1.10.10.10">
    <property type="entry name" value="Winged helix-like DNA-binding domain superfamily/Winged helix DNA-binding domain"/>
    <property type="match status" value="1"/>
</dbReference>
<dbReference type="Pfam" id="PF01022">
    <property type="entry name" value="HTH_5"/>
    <property type="match status" value="1"/>
</dbReference>
<accession>A0A5J6L634</accession>
<dbReference type="InterPro" id="IPR036388">
    <property type="entry name" value="WH-like_DNA-bd_sf"/>
</dbReference>
<sequence>MGNAGYSAISNDSRVRILHLLQERPARTVSELSEATELHANTIREHLQRLIDGGYIVAATEHRTTRGRPRVLYTATGHDAASSPVAQRKAREAAIRGDLFRRLWPAATALPEEAVHQLDALVDDLEGAGFSPVVDEQALTVDLSPCPQAAAGARDVRCTVHLGLMDGVLTSACGPLRAQNIRPSERPTDCVVQLAVVP</sequence>
<dbReference type="InterPro" id="IPR011991">
    <property type="entry name" value="ArsR-like_HTH"/>
</dbReference>
<name>A0A5J6L634_9MICO</name>
<feature type="domain" description="HTH arsR-type" evidence="1">
    <location>
        <begin position="4"/>
        <end position="88"/>
    </location>
</feature>
<evidence type="ECO:0000313" key="2">
    <source>
        <dbReference type="EMBL" id="QEW03968.1"/>
    </source>
</evidence>
<dbReference type="Proteomes" id="UP000325516">
    <property type="component" value="Chromosome"/>
</dbReference>
<dbReference type="KEGG" id="mlz:F6J85_13305"/>
<dbReference type="RefSeq" id="WP_150925662.1">
    <property type="nucleotide sequence ID" value="NZ_CP044232.1"/>
</dbReference>
<keyword evidence="3" id="KW-1185">Reference proteome</keyword>
<dbReference type="InterPro" id="IPR036390">
    <property type="entry name" value="WH_DNA-bd_sf"/>
</dbReference>
<dbReference type="CDD" id="cd00090">
    <property type="entry name" value="HTH_ARSR"/>
    <property type="match status" value="1"/>
</dbReference>
<organism evidence="2 3">
    <name type="scientific">Microbacterium lushaniae</name>
    <dbReference type="NCBI Taxonomy" id="2614639"/>
    <lineage>
        <taxon>Bacteria</taxon>
        <taxon>Bacillati</taxon>
        <taxon>Actinomycetota</taxon>
        <taxon>Actinomycetes</taxon>
        <taxon>Micrococcales</taxon>
        <taxon>Microbacteriaceae</taxon>
        <taxon>Microbacterium</taxon>
    </lineage>
</organism>
<reference evidence="3" key="1">
    <citation type="submission" date="2019-09" db="EMBL/GenBank/DDBJ databases">
        <title>Mumia zhuanghuii sp. nov. isolated from the intestinal contents of plateau pika (Ochotona curzoniae) in the Qinghai-Tibet plateau of China.</title>
        <authorList>
            <person name="Tian Z."/>
        </authorList>
    </citation>
    <scope>NUCLEOTIDE SEQUENCE [LARGE SCALE GENOMIC DNA]</scope>
    <source>
        <strain evidence="3">L-031</strain>
    </source>
</reference>
<dbReference type="InterPro" id="IPR001845">
    <property type="entry name" value="HTH_ArsR_DNA-bd_dom"/>
</dbReference>
<protein>
    <submittedName>
        <fullName evidence="2">ArsR family transcriptional regulator</fullName>
    </submittedName>
</protein>
<dbReference type="SUPFAM" id="SSF46785">
    <property type="entry name" value="Winged helix' DNA-binding domain"/>
    <property type="match status" value="1"/>
</dbReference>
<gene>
    <name evidence="2" type="ORF">F6J85_13305</name>
</gene>
<proteinExistence type="predicted"/>
<dbReference type="AlphaFoldDB" id="A0A5J6L634"/>
<evidence type="ECO:0000313" key="3">
    <source>
        <dbReference type="Proteomes" id="UP000325516"/>
    </source>
</evidence>